<dbReference type="InterPro" id="IPR001211">
    <property type="entry name" value="PLA2"/>
</dbReference>
<organism evidence="10 11">
    <name type="scientific">Lymnaea stagnalis</name>
    <name type="common">Great pond snail</name>
    <name type="synonym">Helix stagnalis</name>
    <dbReference type="NCBI Taxonomy" id="6523"/>
    <lineage>
        <taxon>Eukaryota</taxon>
        <taxon>Metazoa</taxon>
        <taxon>Spiralia</taxon>
        <taxon>Lophotrochozoa</taxon>
        <taxon>Mollusca</taxon>
        <taxon>Gastropoda</taxon>
        <taxon>Heterobranchia</taxon>
        <taxon>Euthyneura</taxon>
        <taxon>Panpulmonata</taxon>
        <taxon>Hygrophila</taxon>
        <taxon>Lymnaeoidea</taxon>
        <taxon>Lymnaeidae</taxon>
        <taxon>Lymnaea</taxon>
    </lineage>
</organism>
<keyword evidence="2 8" id="KW-0964">Secreted</keyword>
<accession>A0AAV2HJE9</accession>
<evidence type="ECO:0000256" key="4">
    <source>
        <dbReference type="PIRSR" id="PIRSR601211-1"/>
    </source>
</evidence>
<comment type="catalytic activity">
    <reaction evidence="8">
        <text>a 1,2-diacyl-sn-glycero-3-phosphocholine + H2O = a 1-acyl-sn-glycero-3-phosphocholine + a fatty acid + H(+)</text>
        <dbReference type="Rhea" id="RHEA:15801"/>
        <dbReference type="ChEBI" id="CHEBI:15377"/>
        <dbReference type="ChEBI" id="CHEBI:15378"/>
        <dbReference type="ChEBI" id="CHEBI:28868"/>
        <dbReference type="ChEBI" id="CHEBI:57643"/>
        <dbReference type="ChEBI" id="CHEBI:58168"/>
        <dbReference type="EC" id="3.1.1.4"/>
    </reaction>
</comment>
<comment type="subcellular location">
    <subcellularLocation>
        <location evidence="1 8">Secreted</location>
    </subcellularLocation>
</comment>
<keyword evidence="8" id="KW-0732">Signal</keyword>
<dbReference type="InterPro" id="IPR033113">
    <property type="entry name" value="PLA2_histidine"/>
</dbReference>
<gene>
    <name evidence="10" type="ORF">GSLYS_00006366001</name>
</gene>
<evidence type="ECO:0000256" key="7">
    <source>
        <dbReference type="RuleBase" id="RU003654"/>
    </source>
</evidence>
<feature type="active site" evidence="4">
    <location>
        <position position="81"/>
    </location>
</feature>
<feature type="binding site" evidence="5">
    <location>
        <position position="82"/>
    </location>
    <ligand>
        <name>Ca(2+)</name>
        <dbReference type="ChEBI" id="CHEBI:29108"/>
    </ligand>
</feature>
<keyword evidence="5 8" id="KW-0106">Calcium</keyword>
<feature type="chain" id="PRO_5043096251" description="Phospholipase A2" evidence="8">
    <location>
        <begin position="22"/>
        <end position="150"/>
    </location>
</feature>
<evidence type="ECO:0000256" key="6">
    <source>
        <dbReference type="PIRSR" id="PIRSR601211-3"/>
    </source>
</evidence>
<keyword evidence="8" id="KW-0443">Lipid metabolism</keyword>
<evidence type="ECO:0000256" key="8">
    <source>
        <dbReference type="RuleBase" id="RU361236"/>
    </source>
</evidence>
<dbReference type="EC" id="3.1.1.4" evidence="8"/>
<feature type="domain" description="Phospholipase A2-like central" evidence="9">
    <location>
        <begin position="35"/>
        <end position="150"/>
    </location>
</feature>
<dbReference type="SUPFAM" id="SSF48619">
    <property type="entry name" value="Phospholipase A2, PLA2"/>
    <property type="match status" value="1"/>
</dbReference>
<evidence type="ECO:0000313" key="10">
    <source>
        <dbReference type="EMBL" id="CAL1532287.1"/>
    </source>
</evidence>
<evidence type="ECO:0000256" key="3">
    <source>
        <dbReference type="ARBA" id="ARBA00023157"/>
    </source>
</evidence>
<dbReference type="AlphaFoldDB" id="A0AAV2HJE9"/>
<dbReference type="PROSITE" id="PS00118">
    <property type="entry name" value="PA2_HIS"/>
    <property type="match status" value="1"/>
</dbReference>
<evidence type="ECO:0000256" key="2">
    <source>
        <dbReference type="ARBA" id="ARBA00022525"/>
    </source>
</evidence>
<dbReference type="SMART" id="SM00085">
    <property type="entry name" value="PA2c"/>
    <property type="match status" value="1"/>
</dbReference>
<dbReference type="PRINTS" id="PR00389">
    <property type="entry name" value="PHPHLIPASEA2"/>
</dbReference>
<evidence type="ECO:0000256" key="5">
    <source>
        <dbReference type="PIRSR" id="PIRSR601211-2"/>
    </source>
</evidence>
<proteinExistence type="inferred from homology"/>
<feature type="disulfide bond" evidence="6">
    <location>
        <begin position="77"/>
        <end position="131"/>
    </location>
</feature>
<feature type="disulfide bond" evidence="6">
    <location>
        <begin position="90"/>
        <end position="117"/>
    </location>
</feature>
<dbReference type="GO" id="GO:0050482">
    <property type="term" value="P:arachidonate secretion"/>
    <property type="evidence" value="ECO:0007669"/>
    <property type="project" value="InterPro"/>
</dbReference>
<reference evidence="10 11" key="1">
    <citation type="submission" date="2024-04" db="EMBL/GenBank/DDBJ databases">
        <authorList>
            <consortium name="Genoscope - CEA"/>
            <person name="William W."/>
        </authorList>
    </citation>
    <scope>NUCLEOTIDE SEQUENCE [LARGE SCALE GENOMIC DNA]</scope>
</reference>
<dbReference type="Gene3D" id="1.20.90.10">
    <property type="entry name" value="Phospholipase A2 domain"/>
    <property type="match status" value="1"/>
</dbReference>
<dbReference type="GO" id="GO:0005509">
    <property type="term" value="F:calcium ion binding"/>
    <property type="evidence" value="ECO:0007669"/>
    <property type="project" value="InterPro"/>
</dbReference>
<evidence type="ECO:0000313" key="11">
    <source>
        <dbReference type="Proteomes" id="UP001497497"/>
    </source>
</evidence>
<dbReference type="InterPro" id="IPR016090">
    <property type="entry name" value="PLA2-like_dom"/>
</dbReference>
<comment type="similarity">
    <text evidence="7">Belongs to the phospholipase A2 family.</text>
</comment>
<dbReference type="Proteomes" id="UP001497497">
    <property type="component" value="Unassembled WGS sequence"/>
</dbReference>
<dbReference type="PANTHER" id="PTHR11716">
    <property type="entry name" value="PHOSPHOLIPASE A2 FAMILY MEMBER"/>
    <property type="match status" value="1"/>
</dbReference>
<dbReference type="CDD" id="cd00125">
    <property type="entry name" value="PLA2c"/>
    <property type="match status" value="1"/>
</dbReference>
<dbReference type="EMBL" id="CAXITT010000113">
    <property type="protein sequence ID" value="CAL1532287.1"/>
    <property type="molecule type" value="Genomic_DNA"/>
</dbReference>
<dbReference type="PANTHER" id="PTHR11716:SF51">
    <property type="entry name" value="PHOSPHOLIPASE A2"/>
    <property type="match status" value="1"/>
</dbReference>
<dbReference type="GO" id="GO:0016042">
    <property type="term" value="P:lipid catabolic process"/>
    <property type="evidence" value="ECO:0007669"/>
    <property type="project" value="InterPro"/>
</dbReference>
<dbReference type="GO" id="GO:0047498">
    <property type="term" value="F:calcium-dependent phospholipase A2 activity"/>
    <property type="evidence" value="ECO:0007669"/>
    <property type="project" value="TreeGrafter"/>
</dbReference>
<feature type="disulfide bond" evidence="6">
    <location>
        <begin position="61"/>
        <end position="78"/>
    </location>
</feature>
<keyword evidence="5" id="KW-0479">Metal-binding</keyword>
<dbReference type="InterPro" id="IPR036444">
    <property type="entry name" value="PLipase_A2_dom_sf"/>
</dbReference>
<dbReference type="GO" id="GO:0005543">
    <property type="term" value="F:phospholipid binding"/>
    <property type="evidence" value="ECO:0007669"/>
    <property type="project" value="TreeGrafter"/>
</dbReference>
<keyword evidence="3 6" id="KW-1015">Disulfide bond</keyword>
<protein>
    <recommendedName>
        <fullName evidence="8">Phospholipase A2</fullName>
        <ecNumber evidence="8">3.1.1.4</ecNumber>
    </recommendedName>
</protein>
<feature type="disulfide bond" evidence="6">
    <location>
        <begin position="84"/>
        <end position="124"/>
    </location>
</feature>
<keyword evidence="8" id="KW-0378">Hydrolase</keyword>
<feature type="binding site" evidence="5">
    <location>
        <position position="62"/>
    </location>
    <ligand>
        <name>Ca(2+)</name>
        <dbReference type="ChEBI" id="CHEBI:29108"/>
    </ligand>
</feature>
<name>A0AAV2HJE9_LYMST</name>
<feature type="active site" evidence="4">
    <location>
        <position position="125"/>
    </location>
</feature>
<keyword evidence="11" id="KW-1185">Reference proteome</keyword>
<dbReference type="GO" id="GO:0005576">
    <property type="term" value="C:extracellular region"/>
    <property type="evidence" value="ECO:0007669"/>
    <property type="project" value="UniProtKB-SubCell"/>
</dbReference>
<comment type="caution">
    <text evidence="10">The sequence shown here is derived from an EMBL/GenBank/DDBJ whole genome shotgun (WGS) entry which is preliminary data.</text>
</comment>
<feature type="signal peptide" evidence="8">
    <location>
        <begin position="1"/>
        <end position="21"/>
    </location>
</feature>
<evidence type="ECO:0000256" key="1">
    <source>
        <dbReference type="ARBA" id="ARBA00004613"/>
    </source>
</evidence>
<dbReference type="Pfam" id="PF00068">
    <property type="entry name" value="Phospholip_A2_1"/>
    <property type="match status" value="1"/>
</dbReference>
<comment type="cofactor">
    <cofactor evidence="5">
        <name>Ca(2+)</name>
        <dbReference type="ChEBI" id="CHEBI:29108"/>
    </cofactor>
    <text evidence="5">Binds 1 Ca(2+) ion per subunit.</text>
</comment>
<feature type="disulfide bond" evidence="6">
    <location>
        <begin position="109"/>
        <end position="122"/>
    </location>
</feature>
<sequence>MSSASLLCLLVAGASLVVASANDYETEGRHRTKRNVIQLCRVINRYTGRSCLNYNNYGCFCGLRSKGSSPVDGVDKCCREHDRCFASLKCRLLPFVTYSLDCSGKTCSCNGKKKTSCSYRSCRCDIQLGECLSWATYNREHKNHNTLRCR</sequence>
<dbReference type="GO" id="GO:0006644">
    <property type="term" value="P:phospholipid metabolic process"/>
    <property type="evidence" value="ECO:0007669"/>
    <property type="project" value="InterPro"/>
</dbReference>
<feature type="binding site" evidence="5">
    <location>
        <position position="60"/>
    </location>
    <ligand>
        <name>Ca(2+)</name>
        <dbReference type="ChEBI" id="CHEBI:29108"/>
    </ligand>
</feature>
<evidence type="ECO:0000259" key="9">
    <source>
        <dbReference type="SMART" id="SM00085"/>
    </source>
</evidence>